<dbReference type="InterPro" id="IPR018484">
    <property type="entry name" value="FGGY_N"/>
</dbReference>
<dbReference type="CDD" id="cd07777">
    <property type="entry name" value="ASKHA_NBD_FGGY_SHK"/>
    <property type="match status" value="1"/>
</dbReference>
<feature type="domain" description="Carbohydrate kinase FGGY N-terminal" evidence="4">
    <location>
        <begin position="6"/>
        <end position="255"/>
    </location>
</feature>
<dbReference type="Pfam" id="PF00370">
    <property type="entry name" value="FGGY_N"/>
    <property type="match status" value="1"/>
</dbReference>
<dbReference type="GO" id="GO:0006071">
    <property type="term" value="P:glycerol metabolic process"/>
    <property type="evidence" value="ECO:0007669"/>
    <property type="project" value="TreeGrafter"/>
</dbReference>
<evidence type="ECO:0000313" key="5">
    <source>
        <dbReference type="EMBL" id="OQR71846.1"/>
    </source>
</evidence>
<dbReference type="STRING" id="418985.A0A1V9XEJ1"/>
<evidence type="ECO:0000256" key="1">
    <source>
        <dbReference type="ARBA" id="ARBA00009156"/>
    </source>
</evidence>
<dbReference type="PANTHER" id="PTHR10196:SF67">
    <property type="entry name" value="SEDOHEPTULOKINASE"/>
    <property type="match status" value="1"/>
</dbReference>
<evidence type="ECO:0000259" key="4">
    <source>
        <dbReference type="Pfam" id="PF00370"/>
    </source>
</evidence>
<accession>A0A1V9XEJ1</accession>
<dbReference type="PIRSF" id="PIRSF000538">
    <property type="entry name" value="GlpK"/>
    <property type="match status" value="1"/>
</dbReference>
<comment type="caution">
    <text evidence="5">The sequence shown here is derived from an EMBL/GenBank/DDBJ whole genome shotgun (WGS) entry which is preliminary data.</text>
</comment>
<keyword evidence="2" id="KW-0808">Transferase</keyword>
<dbReference type="GO" id="GO:0050277">
    <property type="term" value="F:sedoheptulokinase activity"/>
    <property type="evidence" value="ECO:0007669"/>
    <property type="project" value="TreeGrafter"/>
</dbReference>
<proteinExistence type="inferred from homology"/>
<dbReference type="Proteomes" id="UP000192247">
    <property type="component" value="Unassembled WGS sequence"/>
</dbReference>
<dbReference type="OrthoDB" id="10264182at2759"/>
<dbReference type="PANTHER" id="PTHR10196">
    <property type="entry name" value="SUGAR KINASE"/>
    <property type="match status" value="1"/>
</dbReference>
<dbReference type="InterPro" id="IPR043129">
    <property type="entry name" value="ATPase_NBD"/>
</dbReference>
<organism evidence="5 6">
    <name type="scientific">Tropilaelaps mercedesae</name>
    <dbReference type="NCBI Taxonomy" id="418985"/>
    <lineage>
        <taxon>Eukaryota</taxon>
        <taxon>Metazoa</taxon>
        <taxon>Ecdysozoa</taxon>
        <taxon>Arthropoda</taxon>
        <taxon>Chelicerata</taxon>
        <taxon>Arachnida</taxon>
        <taxon>Acari</taxon>
        <taxon>Parasitiformes</taxon>
        <taxon>Mesostigmata</taxon>
        <taxon>Gamasina</taxon>
        <taxon>Dermanyssoidea</taxon>
        <taxon>Laelapidae</taxon>
        <taxon>Tropilaelaps</taxon>
    </lineage>
</organism>
<gene>
    <name evidence="5" type="ORF">BIW11_10741</name>
</gene>
<protein>
    <submittedName>
        <fullName evidence="5">Sedoheptulokinase-like</fullName>
    </submittedName>
</protein>
<dbReference type="GO" id="GO:0005829">
    <property type="term" value="C:cytosol"/>
    <property type="evidence" value="ECO:0007669"/>
    <property type="project" value="TreeGrafter"/>
</dbReference>
<evidence type="ECO:0000256" key="2">
    <source>
        <dbReference type="ARBA" id="ARBA00022679"/>
    </source>
</evidence>
<keyword evidence="6" id="KW-1185">Reference proteome</keyword>
<reference evidence="5 6" key="1">
    <citation type="journal article" date="2017" name="Gigascience">
        <title>Draft genome of the honey bee ectoparasitic mite, Tropilaelaps mercedesae, is shaped by the parasitic life history.</title>
        <authorList>
            <person name="Dong X."/>
            <person name="Armstrong S.D."/>
            <person name="Xia D."/>
            <person name="Makepeace B.L."/>
            <person name="Darby A.C."/>
            <person name="Kadowaki T."/>
        </authorList>
    </citation>
    <scope>NUCLEOTIDE SEQUENCE [LARGE SCALE GENOMIC DNA]</scope>
    <source>
        <strain evidence="5">Wuxi-XJTLU</strain>
    </source>
</reference>
<dbReference type="EMBL" id="MNPL01013343">
    <property type="protein sequence ID" value="OQR71846.1"/>
    <property type="molecule type" value="Genomic_DNA"/>
</dbReference>
<name>A0A1V9XEJ1_9ACAR</name>
<keyword evidence="3 5" id="KW-0418">Kinase</keyword>
<dbReference type="SUPFAM" id="SSF53067">
    <property type="entry name" value="Actin-like ATPase domain"/>
    <property type="match status" value="2"/>
</dbReference>
<dbReference type="InterPro" id="IPR000577">
    <property type="entry name" value="Carb_kinase_FGGY"/>
</dbReference>
<evidence type="ECO:0000256" key="3">
    <source>
        <dbReference type="ARBA" id="ARBA00022777"/>
    </source>
</evidence>
<dbReference type="Gene3D" id="3.30.420.40">
    <property type="match status" value="2"/>
</dbReference>
<dbReference type="AlphaFoldDB" id="A0A1V9XEJ1"/>
<dbReference type="InParanoid" id="A0A1V9XEJ1"/>
<evidence type="ECO:0000313" key="6">
    <source>
        <dbReference type="Proteomes" id="UP000192247"/>
    </source>
</evidence>
<sequence length="467" mass="51678">MAENFYILGLDLGTTTVKVCLINAHTQDKVLERSQPTKARIDTVSHRDEQCPKKILLALQNCLSTMERHYLNNVIRIGVCGQMHGVVLWKQNAWTYELANERFALIKENVSTLITWQDRRCSIQFLKTLPKTSSTKFVKPSSGFGCATMFWLLRNGQMPQDVEFAGTIQDLVVTMLTERPAACMTSQNAASFGYFDPERSQWDLQALEEANFPSRILPEVVVEDKEAGTLRHSWFGIPAGTVVYPATGDTQCAVLSGLRNREKLALLHIGTSAQVSFVVDQREQRVKGHYTFFPYFNGKYLCVAASVNGGNVLAHFVSMLRSWTRDLGVSLSESEIWDCLLAPIAPASEPVRSTGGNLRVKPIIFGERHDSHSTGSITGIGPELPTLSDTFRSICLGLIENLVEMLPFEILKKHDITTVMCAGKVICQNRILCSQVERVFTGFSVEFGSQCDSAFGAALAAALPSGQ</sequence>
<comment type="similarity">
    <text evidence="1">Belongs to the FGGY kinase family.</text>
</comment>